<proteinExistence type="predicted"/>
<reference evidence="2 3" key="1">
    <citation type="submission" date="2019-05" db="EMBL/GenBank/DDBJ databases">
        <title>Another draft genome of Portunus trituberculatus and its Hox gene families provides insights of decapod evolution.</title>
        <authorList>
            <person name="Jeong J.-H."/>
            <person name="Song I."/>
            <person name="Kim S."/>
            <person name="Choi T."/>
            <person name="Kim D."/>
            <person name="Ryu S."/>
            <person name="Kim W."/>
        </authorList>
    </citation>
    <scope>NUCLEOTIDE SEQUENCE [LARGE SCALE GENOMIC DNA]</scope>
    <source>
        <tissue evidence="2">Muscle</tissue>
    </source>
</reference>
<sequence>MYVTTILINHALLVVILQTHTHSRAGRIIDSDIISKCSSNLDLGGGGPRPSPRCAPPPLPLLRPCRRVRPILSAYSLPVQPTATTSSREHISPPIAATPITEFCGVG</sequence>
<evidence type="ECO:0000313" key="2">
    <source>
        <dbReference type="EMBL" id="MPC64244.1"/>
    </source>
</evidence>
<feature type="signal peptide" evidence="1">
    <location>
        <begin position="1"/>
        <end position="25"/>
    </location>
</feature>
<keyword evidence="1" id="KW-0732">Signal</keyword>
<protein>
    <recommendedName>
        <fullName evidence="4">Secreted protein</fullName>
    </recommendedName>
</protein>
<accession>A0A5B7H5V9</accession>
<evidence type="ECO:0000313" key="3">
    <source>
        <dbReference type="Proteomes" id="UP000324222"/>
    </source>
</evidence>
<organism evidence="2 3">
    <name type="scientific">Portunus trituberculatus</name>
    <name type="common">Swimming crab</name>
    <name type="synonym">Neptunus trituberculatus</name>
    <dbReference type="NCBI Taxonomy" id="210409"/>
    <lineage>
        <taxon>Eukaryota</taxon>
        <taxon>Metazoa</taxon>
        <taxon>Ecdysozoa</taxon>
        <taxon>Arthropoda</taxon>
        <taxon>Crustacea</taxon>
        <taxon>Multicrustacea</taxon>
        <taxon>Malacostraca</taxon>
        <taxon>Eumalacostraca</taxon>
        <taxon>Eucarida</taxon>
        <taxon>Decapoda</taxon>
        <taxon>Pleocyemata</taxon>
        <taxon>Brachyura</taxon>
        <taxon>Eubrachyura</taxon>
        <taxon>Portunoidea</taxon>
        <taxon>Portunidae</taxon>
        <taxon>Portuninae</taxon>
        <taxon>Portunus</taxon>
    </lineage>
</organism>
<keyword evidence="3" id="KW-1185">Reference proteome</keyword>
<dbReference type="EMBL" id="VSRR010021823">
    <property type="protein sequence ID" value="MPC64244.1"/>
    <property type="molecule type" value="Genomic_DNA"/>
</dbReference>
<name>A0A5B7H5V9_PORTR</name>
<evidence type="ECO:0008006" key="4">
    <source>
        <dbReference type="Google" id="ProtNLM"/>
    </source>
</evidence>
<evidence type="ECO:0000256" key="1">
    <source>
        <dbReference type="SAM" id="SignalP"/>
    </source>
</evidence>
<dbReference type="AlphaFoldDB" id="A0A5B7H5V9"/>
<feature type="chain" id="PRO_5022661438" description="Secreted protein" evidence="1">
    <location>
        <begin position="26"/>
        <end position="107"/>
    </location>
</feature>
<gene>
    <name evidence="2" type="ORF">E2C01_058355</name>
</gene>
<dbReference type="Proteomes" id="UP000324222">
    <property type="component" value="Unassembled WGS sequence"/>
</dbReference>
<comment type="caution">
    <text evidence="2">The sequence shown here is derived from an EMBL/GenBank/DDBJ whole genome shotgun (WGS) entry which is preliminary data.</text>
</comment>